<accession>H1VCW8</accession>
<evidence type="ECO:0000313" key="1">
    <source>
        <dbReference type="EMBL" id="CCF38071.1"/>
    </source>
</evidence>
<name>H1VCW8_COLHI</name>
<reference evidence="2" key="1">
    <citation type="journal article" date="2012" name="Nat. Genet.">
        <title>Lifestyle transitions in plant pathogenic Colletotrichum fungi deciphered by genome and transcriptome analyses.</title>
        <authorList>
            <person name="O'Connell R.J."/>
            <person name="Thon M.R."/>
            <person name="Hacquard S."/>
            <person name="Amyotte S.G."/>
            <person name="Kleemann J."/>
            <person name="Torres M.F."/>
            <person name="Damm U."/>
            <person name="Buiate E.A."/>
            <person name="Epstein L."/>
            <person name="Alkan N."/>
            <person name="Altmueller J."/>
            <person name="Alvarado-Balderrama L."/>
            <person name="Bauser C.A."/>
            <person name="Becker C."/>
            <person name="Birren B.W."/>
            <person name="Chen Z."/>
            <person name="Choi J."/>
            <person name="Crouch J.A."/>
            <person name="Duvick J.P."/>
            <person name="Farman M.A."/>
            <person name="Gan P."/>
            <person name="Heiman D."/>
            <person name="Henrissat B."/>
            <person name="Howard R.J."/>
            <person name="Kabbage M."/>
            <person name="Koch C."/>
            <person name="Kracher B."/>
            <person name="Kubo Y."/>
            <person name="Law A.D."/>
            <person name="Lebrun M.-H."/>
            <person name="Lee Y.-H."/>
            <person name="Miyara I."/>
            <person name="Moore N."/>
            <person name="Neumann U."/>
            <person name="Nordstroem K."/>
            <person name="Panaccione D.G."/>
            <person name="Panstruga R."/>
            <person name="Place M."/>
            <person name="Proctor R.H."/>
            <person name="Prusky D."/>
            <person name="Rech G."/>
            <person name="Reinhardt R."/>
            <person name="Rollins J.A."/>
            <person name="Rounsley S."/>
            <person name="Schardl C.L."/>
            <person name="Schwartz D.C."/>
            <person name="Shenoy N."/>
            <person name="Shirasu K."/>
            <person name="Sikhakolli U.R."/>
            <person name="Stueber K."/>
            <person name="Sukno S.A."/>
            <person name="Sweigard J.A."/>
            <person name="Takano Y."/>
            <person name="Takahara H."/>
            <person name="Trail F."/>
            <person name="van der Does H.C."/>
            <person name="Voll L.M."/>
            <person name="Will I."/>
            <person name="Young S."/>
            <person name="Zeng Q."/>
            <person name="Zhang J."/>
            <person name="Zhou S."/>
            <person name="Dickman M.B."/>
            <person name="Schulze-Lefert P."/>
            <person name="Ver Loren van Themaat E."/>
            <person name="Ma L.-J."/>
            <person name="Vaillancourt L.J."/>
        </authorList>
    </citation>
    <scope>NUCLEOTIDE SEQUENCE [LARGE SCALE GENOMIC DNA]</scope>
    <source>
        <strain evidence="2">IMI 349063</strain>
    </source>
</reference>
<evidence type="ECO:0000313" key="2">
    <source>
        <dbReference type="Proteomes" id="UP000007174"/>
    </source>
</evidence>
<organism evidence="1 2">
    <name type="scientific">Colletotrichum higginsianum (strain IMI 349063)</name>
    <name type="common">Crucifer anthracnose fungus</name>
    <dbReference type="NCBI Taxonomy" id="759273"/>
    <lineage>
        <taxon>Eukaryota</taxon>
        <taxon>Fungi</taxon>
        <taxon>Dikarya</taxon>
        <taxon>Ascomycota</taxon>
        <taxon>Pezizomycotina</taxon>
        <taxon>Sordariomycetes</taxon>
        <taxon>Hypocreomycetidae</taxon>
        <taxon>Glomerellales</taxon>
        <taxon>Glomerellaceae</taxon>
        <taxon>Colletotrichum</taxon>
        <taxon>Colletotrichum destructivum species complex</taxon>
    </lineage>
</organism>
<sequence length="96" mass="11638">KFWHQFRSHHHIIIIEHRLCSWQAASEMTWDHRNEEKLVVPARQVDPQKLSVLLKQKFGEMGLSYRVEMRHNSYRIYAQRPLSPGELTNCFYSRCR</sequence>
<feature type="non-terminal residue" evidence="1">
    <location>
        <position position="1"/>
    </location>
</feature>
<dbReference type="HOGENOM" id="CLU_2365212_0_0_1"/>
<protein>
    <submittedName>
        <fullName evidence="1">Uncharacterized protein</fullName>
    </submittedName>
</protein>
<dbReference type="AlphaFoldDB" id="H1VCW8"/>
<dbReference type="Proteomes" id="UP000007174">
    <property type="component" value="Unassembled WGS sequence"/>
</dbReference>
<dbReference type="VEuPathDB" id="FungiDB:CH63R_01546"/>
<gene>
    <name evidence="1" type="ORF">CH063_01828</name>
</gene>
<dbReference type="EMBL" id="CACQ02002790">
    <property type="protein sequence ID" value="CCF38071.1"/>
    <property type="molecule type" value="Genomic_DNA"/>
</dbReference>
<proteinExistence type="predicted"/>